<keyword evidence="3" id="KW-1185">Reference proteome</keyword>
<protein>
    <recommendedName>
        <fullName evidence="4">DUF4760 domain-containing protein</fullName>
    </recommendedName>
</protein>
<gene>
    <name evidence="2" type="ORF">ABID43_001755</name>
</gene>
<keyword evidence="1" id="KW-0472">Membrane</keyword>
<evidence type="ECO:0000256" key="1">
    <source>
        <dbReference type="SAM" id="Phobius"/>
    </source>
</evidence>
<dbReference type="Pfam" id="PF15956">
    <property type="entry name" value="DUF4760"/>
    <property type="match status" value="1"/>
</dbReference>
<dbReference type="InterPro" id="IPR031876">
    <property type="entry name" value="DUF4760"/>
</dbReference>
<accession>A0ABV2L319</accession>
<dbReference type="EMBL" id="JBEPMM010000003">
    <property type="protein sequence ID" value="MET3692224.1"/>
    <property type="molecule type" value="Genomic_DNA"/>
</dbReference>
<proteinExistence type="predicted"/>
<evidence type="ECO:0000313" key="2">
    <source>
        <dbReference type="EMBL" id="MET3692224.1"/>
    </source>
</evidence>
<sequence>METSTTEAKDKSNWQAQFAFYLALISAGFSFYQWWNSEEATKINATVDISRKFFEDKNFETYMNTIGKIGEKFADNPLKGFETDIDSKRNLIKYFYHMDYIASLSNRKLIEPRYMSDLLKCNIFLSYFVYDRFKDSIFKDVSIKDTKTFIDKTPKLKCDT</sequence>
<feature type="transmembrane region" description="Helical" evidence="1">
    <location>
        <begin position="18"/>
        <end position="35"/>
    </location>
</feature>
<organism evidence="2 3">
    <name type="scientific">Methylobacterium goesingense</name>
    <dbReference type="NCBI Taxonomy" id="243690"/>
    <lineage>
        <taxon>Bacteria</taxon>
        <taxon>Pseudomonadati</taxon>
        <taxon>Pseudomonadota</taxon>
        <taxon>Alphaproteobacteria</taxon>
        <taxon>Hyphomicrobiales</taxon>
        <taxon>Methylobacteriaceae</taxon>
        <taxon>Methylobacterium</taxon>
    </lineage>
</organism>
<dbReference type="RefSeq" id="WP_238282563.1">
    <property type="nucleotide sequence ID" value="NZ_BPQL01000179.1"/>
</dbReference>
<keyword evidence="1" id="KW-0812">Transmembrane</keyword>
<evidence type="ECO:0008006" key="4">
    <source>
        <dbReference type="Google" id="ProtNLM"/>
    </source>
</evidence>
<reference evidence="2 3" key="1">
    <citation type="submission" date="2024-06" db="EMBL/GenBank/DDBJ databases">
        <title>Genomic Encyclopedia of Type Strains, Phase IV (KMG-IV): sequencing the most valuable type-strain genomes for metagenomic binning, comparative biology and taxonomic classification.</title>
        <authorList>
            <person name="Goeker M."/>
        </authorList>
    </citation>
    <scope>NUCLEOTIDE SEQUENCE [LARGE SCALE GENOMIC DNA]</scope>
    <source>
        <strain evidence="2 3">DSM 21331</strain>
    </source>
</reference>
<comment type="caution">
    <text evidence="2">The sequence shown here is derived from an EMBL/GenBank/DDBJ whole genome shotgun (WGS) entry which is preliminary data.</text>
</comment>
<evidence type="ECO:0000313" key="3">
    <source>
        <dbReference type="Proteomes" id="UP001549145"/>
    </source>
</evidence>
<keyword evidence="1" id="KW-1133">Transmembrane helix</keyword>
<name>A0ABV2L319_9HYPH</name>
<dbReference type="Proteomes" id="UP001549145">
    <property type="component" value="Unassembled WGS sequence"/>
</dbReference>